<accession>A0A8H3S687</accession>
<dbReference type="AlphaFoldDB" id="A0A8H3S687"/>
<evidence type="ECO:0000313" key="1">
    <source>
        <dbReference type="EMBL" id="GFF51747.1"/>
    </source>
</evidence>
<organism evidence="1 2">
    <name type="scientific">Aspergillus udagawae</name>
    <dbReference type="NCBI Taxonomy" id="91492"/>
    <lineage>
        <taxon>Eukaryota</taxon>
        <taxon>Fungi</taxon>
        <taxon>Dikarya</taxon>
        <taxon>Ascomycota</taxon>
        <taxon>Pezizomycotina</taxon>
        <taxon>Eurotiomycetes</taxon>
        <taxon>Eurotiomycetidae</taxon>
        <taxon>Eurotiales</taxon>
        <taxon>Aspergillaceae</taxon>
        <taxon>Aspergillus</taxon>
        <taxon>Aspergillus subgen. Fumigati</taxon>
    </lineage>
</organism>
<sequence length="113" mass="12850">MSSYIKDSQVLALMGMGREALLKELQQKKRAEHDQLKKACLEELQHDVSEVLLRLTLLGRLETSEMLNNLKNRDEESYQSIRSFVEAADVGKDQKLNLAGILQGFRKAEQSDS</sequence>
<evidence type="ECO:0000313" key="2">
    <source>
        <dbReference type="Proteomes" id="UP000465221"/>
    </source>
</evidence>
<gene>
    <name evidence="1" type="ORF">IFM46972_09371</name>
</gene>
<protein>
    <submittedName>
        <fullName evidence="1">Uncharacterized protein</fullName>
    </submittedName>
</protein>
<proteinExistence type="predicted"/>
<dbReference type="Proteomes" id="UP000465221">
    <property type="component" value="Unassembled WGS sequence"/>
</dbReference>
<reference evidence="1 2" key="1">
    <citation type="submission" date="2020-01" db="EMBL/GenBank/DDBJ databases">
        <title>Draft genome sequence of Aspergillus udagawae IFM 46972.</title>
        <authorList>
            <person name="Takahashi H."/>
            <person name="Yaguchi T."/>
        </authorList>
    </citation>
    <scope>NUCLEOTIDE SEQUENCE [LARGE SCALE GENOMIC DNA]</scope>
    <source>
        <strain evidence="1 2">IFM 46972</strain>
    </source>
</reference>
<name>A0A8H3S687_9EURO</name>
<comment type="caution">
    <text evidence="1">The sequence shown here is derived from an EMBL/GenBank/DDBJ whole genome shotgun (WGS) entry which is preliminary data.</text>
</comment>
<dbReference type="EMBL" id="BLKC01000091">
    <property type="protein sequence ID" value="GFF51747.1"/>
    <property type="molecule type" value="Genomic_DNA"/>
</dbReference>